<reference evidence="1 2" key="1">
    <citation type="submission" date="2013-08" db="EMBL/GenBank/DDBJ databases">
        <authorList>
            <person name="Stouthamer R."/>
            <person name="Nunney L."/>
        </authorList>
    </citation>
    <scope>NUCLEOTIDE SEQUENCE [LARGE SCALE GENOMIC DNA]</scope>
    <source>
        <strain evidence="2">ann-1</strain>
    </source>
</reference>
<dbReference type="EMBL" id="CP006696">
    <property type="protein sequence ID" value="AIC11074.1"/>
    <property type="molecule type" value="Genomic_DNA"/>
</dbReference>
<evidence type="ECO:0000313" key="1">
    <source>
        <dbReference type="EMBL" id="AIC11074.1"/>
    </source>
</evidence>
<proteinExistence type="predicted"/>
<gene>
    <name evidence="1" type="ORF">D934_04085</name>
</gene>
<accession>A0A060H2T3</accession>
<name>A0A060H2T3_XYLFS</name>
<dbReference type="RefSeq" id="WP_155244230.1">
    <property type="nucleotide sequence ID" value="NZ_CP006696.1"/>
</dbReference>
<dbReference type="AlphaFoldDB" id="A0A060H2T3"/>
<organism evidence="1 2">
    <name type="scientific">Xylella fastidiosa subsp. sandyi Ann-1</name>
    <dbReference type="NCBI Taxonomy" id="155920"/>
    <lineage>
        <taxon>Bacteria</taxon>
        <taxon>Pseudomonadati</taxon>
        <taxon>Pseudomonadota</taxon>
        <taxon>Gammaproteobacteria</taxon>
        <taxon>Lysobacterales</taxon>
        <taxon>Lysobacteraceae</taxon>
        <taxon>Xylella</taxon>
    </lineage>
</organism>
<evidence type="ECO:0000313" key="2">
    <source>
        <dbReference type="Proteomes" id="UP000027215"/>
    </source>
</evidence>
<dbReference type="HOGENOM" id="CLU_3013347_0_0_6"/>
<protein>
    <submittedName>
        <fullName evidence="1">Uncharacterized protein</fullName>
    </submittedName>
</protein>
<dbReference type="KEGG" id="xfs:D934_04085"/>
<sequence length="56" mass="6479">MRLNLEVSGYSFPVNHRYQEYLPHAHHYLVNFSWLVVCHAADVAIRGDLVSLLDIV</sequence>
<dbReference type="PATRIC" id="fig|155920.8.peg.987"/>
<dbReference type="Proteomes" id="UP000027215">
    <property type="component" value="Chromosome"/>
</dbReference>